<evidence type="ECO:0000313" key="2">
    <source>
        <dbReference type="EMBL" id="THH18005.1"/>
    </source>
</evidence>
<gene>
    <name evidence="2" type="ORF">EW146_g2936</name>
</gene>
<comment type="caution">
    <text evidence="2">The sequence shown here is derived from an EMBL/GenBank/DDBJ whole genome shotgun (WGS) entry which is preliminary data.</text>
</comment>
<protein>
    <recommendedName>
        <fullName evidence="1">DUF6699 domain-containing protein</fullName>
    </recommendedName>
</protein>
<sequence>MASAVNVDKWAAGPAYGPVLPRTELYILKPELQLHPILTRQHPSFSLVFNLLVGQPAGFNADDAERDHPFLQANEPATLPRVQEIIIITDQSPWCTMVKNEQGVTLGDVFGSLWKEFECRGVRYTDNAVADHELAACPPRMQDVIKRAATSNQQASNPGWGFYSPSAQVRIRRVDWLREKTYFEIMLKDDNYSLNRLGLIAPDVFLMKLTAY</sequence>
<keyword evidence="3" id="KW-1185">Reference proteome</keyword>
<proteinExistence type="predicted"/>
<dbReference type="AlphaFoldDB" id="A0A4S4LZP6"/>
<dbReference type="OrthoDB" id="3333333at2759"/>
<organism evidence="2 3">
    <name type="scientific">Bondarzewia mesenterica</name>
    <dbReference type="NCBI Taxonomy" id="1095465"/>
    <lineage>
        <taxon>Eukaryota</taxon>
        <taxon>Fungi</taxon>
        <taxon>Dikarya</taxon>
        <taxon>Basidiomycota</taxon>
        <taxon>Agaricomycotina</taxon>
        <taxon>Agaricomycetes</taxon>
        <taxon>Russulales</taxon>
        <taxon>Bondarzewiaceae</taxon>
        <taxon>Bondarzewia</taxon>
    </lineage>
</organism>
<name>A0A4S4LZP6_9AGAM</name>
<evidence type="ECO:0000259" key="1">
    <source>
        <dbReference type="Pfam" id="PF20415"/>
    </source>
</evidence>
<dbReference type="EMBL" id="SGPL01000090">
    <property type="protein sequence ID" value="THH18005.1"/>
    <property type="molecule type" value="Genomic_DNA"/>
</dbReference>
<reference evidence="2 3" key="1">
    <citation type="submission" date="2019-02" db="EMBL/GenBank/DDBJ databases">
        <title>Genome sequencing of the rare red list fungi Bondarzewia mesenterica.</title>
        <authorList>
            <person name="Buettner E."/>
            <person name="Kellner H."/>
        </authorList>
    </citation>
    <scope>NUCLEOTIDE SEQUENCE [LARGE SCALE GENOMIC DNA]</scope>
    <source>
        <strain evidence="2 3">DSM 108281</strain>
    </source>
</reference>
<dbReference type="Proteomes" id="UP000310158">
    <property type="component" value="Unassembled WGS sequence"/>
</dbReference>
<dbReference type="InterPro" id="IPR046522">
    <property type="entry name" value="DUF6699"/>
</dbReference>
<evidence type="ECO:0000313" key="3">
    <source>
        <dbReference type="Proteomes" id="UP000310158"/>
    </source>
</evidence>
<accession>A0A4S4LZP6</accession>
<dbReference type="Pfam" id="PF20415">
    <property type="entry name" value="DUF6699"/>
    <property type="match status" value="1"/>
</dbReference>
<feature type="domain" description="DUF6699" evidence="1">
    <location>
        <begin position="66"/>
        <end position="186"/>
    </location>
</feature>